<dbReference type="Pfam" id="PF04389">
    <property type="entry name" value="Peptidase_M28"/>
    <property type="match status" value="1"/>
</dbReference>
<dbReference type="PANTHER" id="PTHR12053">
    <property type="entry name" value="PROTEASE FAMILY M28 PLASMA GLUTAMATE CARBOXYPEPTIDASE-RELATED"/>
    <property type="match status" value="1"/>
</dbReference>
<dbReference type="Proteomes" id="UP000001880">
    <property type="component" value="Chromosome"/>
</dbReference>
<feature type="domain" description="Peptidase M28" evidence="23">
    <location>
        <begin position="309"/>
        <end position="494"/>
    </location>
</feature>
<evidence type="ECO:0000256" key="11">
    <source>
        <dbReference type="ARBA" id="ARBA00022801"/>
    </source>
</evidence>
<keyword evidence="18" id="KW-0458">Lysosome</keyword>
<dbReference type="GO" id="GO:0070573">
    <property type="term" value="F:metallodipeptidase activity"/>
    <property type="evidence" value="ECO:0007669"/>
    <property type="project" value="InterPro"/>
</dbReference>
<evidence type="ECO:0000256" key="5">
    <source>
        <dbReference type="ARBA" id="ARBA00014116"/>
    </source>
</evidence>
<evidence type="ECO:0000256" key="4">
    <source>
        <dbReference type="ARBA" id="ARBA00004613"/>
    </source>
</evidence>
<dbReference type="PANTHER" id="PTHR12053:SF3">
    <property type="entry name" value="CARBOXYPEPTIDASE Q"/>
    <property type="match status" value="1"/>
</dbReference>
<dbReference type="eggNOG" id="COG2234">
    <property type="taxonomic scope" value="Bacteria"/>
</dbReference>
<evidence type="ECO:0000256" key="6">
    <source>
        <dbReference type="ARBA" id="ARBA00022525"/>
    </source>
</evidence>
<keyword evidence="15" id="KW-0482">Metalloprotease</keyword>
<evidence type="ECO:0000256" key="15">
    <source>
        <dbReference type="ARBA" id="ARBA00023049"/>
    </source>
</evidence>
<proteinExistence type="predicted"/>
<keyword evidence="11" id="KW-0378">Hydrolase</keyword>
<evidence type="ECO:0000256" key="14">
    <source>
        <dbReference type="ARBA" id="ARBA00023034"/>
    </source>
</evidence>
<keyword evidence="12" id="KW-0256">Endoplasmic reticulum</keyword>
<dbReference type="GO" id="GO:0004180">
    <property type="term" value="F:carboxypeptidase activity"/>
    <property type="evidence" value="ECO:0007669"/>
    <property type="project" value="UniProtKB-KW"/>
</dbReference>
<evidence type="ECO:0000256" key="17">
    <source>
        <dbReference type="ARBA" id="ARBA00023180"/>
    </source>
</evidence>
<keyword evidence="7" id="KW-0121">Carboxypeptidase</keyword>
<dbReference type="InterPro" id="IPR006311">
    <property type="entry name" value="TAT_signal"/>
</dbReference>
<comment type="subcellular location">
    <subcellularLocation>
        <location evidence="1">Endoplasmic reticulum</location>
    </subcellularLocation>
    <subcellularLocation>
        <location evidence="3">Golgi apparatus</location>
    </subcellularLocation>
    <subcellularLocation>
        <location evidence="2">Lysosome</location>
    </subcellularLocation>
    <subcellularLocation>
        <location evidence="4">Secreted</location>
    </subcellularLocation>
</comment>
<evidence type="ECO:0000256" key="10">
    <source>
        <dbReference type="ARBA" id="ARBA00022729"/>
    </source>
</evidence>
<keyword evidence="6" id="KW-0964">Secreted</keyword>
<keyword evidence="17" id="KW-0325">Glycoprotein</keyword>
<evidence type="ECO:0000256" key="21">
    <source>
        <dbReference type="SAM" id="MobiDB-lite"/>
    </source>
</evidence>
<dbReference type="PROSITE" id="PS51257">
    <property type="entry name" value="PROKAR_LIPOPROTEIN"/>
    <property type="match status" value="1"/>
</dbReference>
<dbReference type="GO" id="GO:0046872">
    <property type="term" value="F:metal ion binding"/>
    <property type="evidence" value="ECO:0007669"/>
    <property type="project" value="UniProtKB-KW"/>
</dbReference>
<dbReference type="OrthoDB" id="9769665at2"/>
<evidence type="ECO:0000256" key="12">
    <source>
        <dbReference type="ARBA" id="ARBA00022824"/>
    </source>
</evidence>
<evidence type="ECO:0000313" key="25">
    <source>
        <dbReference type="Proteomes" id="UP000001880"/>
    </source>
</evidence>
<dbReference type="GO" id="GO:0005764">
    <property type="term" value="C:lysosome"/>
    <property type="evidence" value="ECO:0007669"/>
    <property type="project" value="UniProtKB-SubCell"/>
</dbReference>
<evidence type="ECO:0000259" key="23">
    <source>
        <dbReference type="Pfam" id="PF04389"/>
    </source>
</evidence>
<feature type="signal peptide" evidence="22">
    <location>
        <begin position="1"/>
        <end position="30"/>
    </location>
</feature>
<keyword evidence="16" id="KW-0865">Zymogen</keyword>
<reference evidence="24 25" key="1">
    <citation type="journal article" date="2010" name="Stand. Genomic Sci.">
        <title>Complete genome sequence of Haliangium ochraceum type strain (SMP-2).</title>
        <authorList>
            <consortium name="US DOE Joint Genome Institute (JGI-PGF)"/>
            <person name="Ivanova N."/>
            <person name="Daum C."/>
            <person name="Lang E."/>
            <person name="Abt B."/>
            <person name="Kopitz M."/>
            <person name="Saunders E."/>
            <person name="Lapidus A."/>
            <person name="Lucas S."/>
            <person name="Glavina Del Rio T."/>
            <person name="Nolan M."/>
            <person name="Tice H."/>
            <person name="Copeland A."/>
            <person name="Cheng J.F."/>
            <person name="Chen F."/>
            <person name="Bruce D."/>
            <person name="Goodwin L."/>
            <person name="Pitluck S."/>
            <person name="Mavromatis K."/>
            <person name="Pati A."/>
            <person name="Mikhailova N."/>
            <person name="Chen A."/>
            <person name="Palaniappan K."/>
            <person name="Land M."/>
            <person name="Hauser L."/>
            <person name="Chang Y.J."/>
            <person name="Jeffries C.D."/>
            <person name="Detter J.C."/>
            <person name="Brettin T."/>
            <person name="Rohde M."/>
            <person name="Goker M."/>
            <person name="Bristow J."/>
            <person name="Markowitz V."/>
            <person name="Eisen J.A."/>
            <person name="Hugenholtz P."/>
            <person name="Kyrpides N.C."/>
            <person name="Klenk H.P."/>
        </authorList>
    </citation>
    <scope>NUCLEOTIDE SEQUENCE [LARGE SCALE GENOMIC DNA]</scope>
    <source>
        <strain evidence="25">DSM 14365 / CIP 107738 / JCM 11303 / AJ 13395 / SMP-2</strain>
    </source>
</reference>
<dbReference type="RefSeq" id="WP_012827794.1">
    <property type="nucleotide sequence ID" value="NC_013440.1"/>
</dbReference>
<evidence type="ECO:0000256" key="2">
    <source>
        <dbReference type="ARBA" id="ARBA00004371"/>
    </source>
</evidence>
<evidence type="ECO:0000256" key="22">
    <source>
        <dbReference type="SAM" id="SignalP"/>
    </source>
</evidence>
<dbReference type="GO" id="GO:0005615">
    <property type="term" value="C:extracellular space"/>
    <property type="evidence" value="ECO:0007669"/>
    <property type="project" value="TreeGrafter"/>
</dbReference>
<evidence type="ECO:0000256" key="19">
    <source>
        <dbReference type="ARBA" id="ARBA00025833"/>
    </source>
</evidence>
<keyword evidence="9" id="KW-0479">Metal-binding</keyword>
<evidence type="ECO:0000256" key="18">
    <source>
        <dbReference type="ARBA" id="ARBA00023228"/>
    </source>
</evidence>
<dbReference type="GO" id="GO:0006508">
    <property type="term" value="P:proteolysis"/>
    <property type="evidence" value="ECO:0007669"/>
    <property type="project" value="UniProtKB-KW"/>
</dbReference>
<evidence type="ECO:0000256" key="8">
    <source>
        <dbReference type="ARBA" id="ARBA00022670"/>
    </source>
</evidence>
<dbReference type="PROSITE" id="PS51318">
    <property type="entry name" value="TAT"/>
    <property type="match status" value="1"/>
</dbReference>
<dbReference type="Gene3D" id="3.50.30.30">
    <property type="match status" value="1"/>
</dbReference>
<keyword evidence="13" id="KW-0862">Zinc</keyword>
<accession>D0LM08</accession>
<evidence type="ECO:0000256" key="9">
    <source>
        <dbReference type="ARBA" id="ARBA00022723"/>
    </source>
</evidence>
<evidence type="ECO:0000313" key="24">
    <source>
        <dbReference type="EMBL" id="ACY15186.1"/>
    </source>
</evidence>
<dbReference type="EMBL" id="CP001804">
    <property type="protein sequence ID" value="ACY15186.1"/>
    <property type="molecule type" value="Genomic_DNA"/>
</dbReference>
<dbReference type="GO" id="GO:0043171">
    <property type="term" value="P:peptide catabolic process"/>
    <property type="evidence" value="ECO:0007669"/>
    <property type="project" value="TreeGrafter"/>
</dbReference>
<feature type="compositionally biased region" description="Low complexity" evidence="21">
    <location>
        <begin position="53"/>
        <end position="66"/>
    </location>
</feature>
<dbReference type="KEGG" id="hoh:Hoch_2654"/>
<organism evidence="24 25">
    <name type="scientific">Haliangium ochraceum (strain DSM 14365 / JCM 11303 / SMP-2)</name>
    <dbReference type="NCBI Taxonomy" id="502025"/>
    <lineage>
        <taxon>Bacteria</taxon>
        <taxon>Pseudomonadati</taxon>
        <taxon>Myxococcota</taxon>
        <taxon>Polyangia</taxon>
        <taxon>Haliangiales</taxon>
        <taxon>Kofleriaceae</taxon>
        <taxon>Haliangium</taxon>
    </lineage>
</organism>
<sequence>MRTTQSRSRRPLLAAPALLALLATTLLACAGPRPEPSSPAVPPPATTPPPAPTSAEPAPADTAAPAEPAPPTPLADAYREPAARILQAALADQRAFDKLAYLSDHIGHRLSGSRGLEQAVAWTQEVMRREGHENVRAEKVMVPHWVRGAESASMLAPYSRPLTILGLGNSVGTGPRGVTGEVIVIDDFDALEARAAEVKGKIVLFNKAMAPYGSDGPGYGEVAGYRVGGPSRAAAHGAKAVLMRSLTADSLNTPHTGTLVYSDDAPKLPAAAITIEDAAFIARLRAAGKPVRVRLNMGARMLPDAESANVIGELVGSEKPDEIVLISAHLDSWDVGQGAHDDGGSCVTMMHALTVLRELGLRPRRTIRVVLYTNEENGLRGSKAYAEQHADEIAKHVMALESDSGSFRPLGFRVQADATALAQTQDILSLLAPIGATKAAAGYSGADIMNLARAGVPALGVSTEGARYFHYHHTHADTLDKVEPEDVARAVALVAIAAYVIADMPERFGGERAATAPAQGDGHEH</sequence>
<feature type="region of interest" description="Disordered" evidence="21">
    <location>
        <begin position="29"/>
        <end position="75"/>
    </location>
</feature>
<dbReference type="AlphaFoldDB" id="D0LM08"/>
<evidence type="ECO:0000256" key="20">
    <source>
        <dbReference type="ARBA" id="ARBA00033328"/>
    </source>
</evidence>
<dbReference type="InterPro" id="IPR039866">
    <property type="entry name" value="CPQ"/>
</dbReference>
<evidence type="ECO:0000256" key="1">
    <source>
        <dbReference type="ARBA" id="ARBA00004240"/>
    </source>
</evidence>
<gene>
    <name evidence="24" type="ordered locus">Hoch_2654</name>
</gene>
<name>D0LM08_HALO1</name>
<dbReference type="InterPro" id="IPR007484">
    <property type="entry name" value="Peptidase_M28"/>
</dbReference>
<feature type="compositionally biased region" description="Pro residues" evidence="21">
    <location>
        <begin position="33"/>
        <end position="52"/>
    </location>
</feature>
<keyword evidence="10 22" id="KW-0732">Signal</keyword>
<evidence type="ECO:0000256" key="7">
    <source>
        <dbReference type="ARBA" id="ARBA00022645"/>
    </source>
</evidence>
<evidence type="ECO:0000256" key="13">
    <source>
        <dbReference type="ARBA" id="ARBA00022833"/>
    </source>
</evidence>
<evidence type="ECO:0000256" key="3">
    <source>
        <dbReference type="ARBA" id="ARBA00004555"/>
    </source>
</evidence>
<keyword evidence="25" id="KW-1185">Reference proteome</keyword>
<keyword evidence="8" id="KW-0645">Protease</keyword>
<feature type="chain" id="PRO_5003010708" description="Carboxypeptidase Q" evidence="22">
    <location>
        <begin position="31"/>
        <end position="525"/>
    </location>
</feature>
<dbReference type="HOGENOM" id="CLU_033697_1_1_7"/>
<comment type="subunit">
    <text evidence="19">Homodimer. The monomeric form is inactive while the homodimer is active.</text>
</comment>
<dbReference type="SUPFAM" id="SSF53187">
    <property type="entry name" value="Zn-dependent exopeptidases"/>
    <property type="match status" value="1"/>
</dbReference>
<dbReference type="Gene3D" id="3.40.630.10">
    <property type="entry name" value="Zn peptidases"/>
    <property type="match status" value="1"/>
</dbReference>
<protein>
    <recommendedName>
        <fullName evidence="5">Carboxypeptidase Q</fullName>
    </recommendedName>
    <alternativeName>
        <fullName evidence="20">Plasma glutamate carboxypeptidase</fullName>
    </alternativeName>
</protein>
<keyword evidence="14" id="KW-0333">Golgi apparatus</keyword>
<dbReference type="STRING" id="502025.Hoch_2654"/>
<evidence type="ECO:0000256" key="16">
    <source>
        <dbReference type="ARBA" id="ARBA00023145"/>
    </source>
</evidence>